<evidence type="ECO:0000256" key="8">
    <source>
        <dbReference type="RuleBase" id="RU365088"/>
    </source>
</evidence>
<feature type="transmembrane region" description="Helical" evidence="8">
    <location>
        <begin position="88"/>
        <end position="107"/>
    </location>
</feature>
<feature type="transmembrane region" description="Helical" evidence="8">
    <location>
        <begin position="113"/>
        <end position="134"/>
    </location>
</feature>
<gene>
    <name evidence="10" type="ORF">HHX48_08435</name>
</gene>
<evidence type="ECO:0000256" key="4">
    <source>
        <dbReference type="ARBA" id="ARBA00022475"/>
    </source>
</evidence>
<keyword evidence="8" id="KW-0997">Cell inner membrane</keyword>
<evidence type="ECO:0000256" key="2">
    <source>
        <dbReference type="ARBA" id="ARBA00006236"/>
    </source>
</evidence>
<name>A0ABR8LJK4_9ALTE</name>
<reference evidence="10 11" key="1">
    <citation type="submission" date="2020-04" db="EMBL/GenBank/DDBJ databases">
        <title>Salinimonas sp. HHU 13199.</title>
        <authorList>
            <person name="Cui X."/>
            <person name="Zhang D."/>
        </authorList>
    </citation>
    <scope>NUCLEOTIDE SEQUENCE [LARGE SCALE GENOMIC DNA]</scope>
    <source>
        <strain evidence="10 11">HHU 13199</strain>
    </source>
</reference>
<feature type="transmembrane region" description="Helical" evidence="8">
    <location>
        <begin position="260"/>
        <end position="279"/>
    </location>
</feature>
<keyword evidence="11" id="KW-1185">Reference proteome</keyword>
<dbReference type="InterPro" id="IPR004812">
    <property type="entry name" value="Efflux_drug-R_Bcr/CmlA"/>
</dbReference>
<evidence type="ECO:0000256" key="3">
    <source>
        <dbReference type="ARBA" id="ARBA00022448"/>
    </source>
</evidence>
<protein>
    <recommendedName>
        <fullName evidence="8">Bcr/CflA family efflux transporter</fullName>
    </recommendedName>
</protein>
<sequence length="414" mass="45231">MLCVKPATNTKAKPTLALQEFVALMALMTSLVALSIDAMLPALSQIGEALNAKDEHDAHLIVSVFFGGMAFGQLFFGPYSDSRGRRETILLGLCIFAVGSLVCMQADDMNTMLAGRLIQAFGVSGPRIAAMAIIRDLYVGDGMARVMSFIMMVFIIVPMLAPMVGQAVLLFFTWRHIFSLFLIFAVIAGSWYFWRQPETLVKARRQPFSWNQFGRSSSFILTHMSVMGYTLAMGCIFGSFLAYLSASQTIFQEFYDTGEMFPYIFATLAFSIGLASFFNGTMVMRFGMSKLVRIALVGVIVFACLLNVILLSFDGLPPLVVTITTLFCGFFFVGILFGNLNAMAMQPLGDMAGLGAAIIGSLSSLIAVPVALAIDSFLTTNLYPIGLGFLAFFVLAALSVYFAERERHEILAEE</sequence>
<proteinExistence type="inferred from homology"/>
<feature type="transmembrane region" description="Helical" evidence="8">
    <location>
        <begin position="146"/>
        <end position="171"/>
    </location>
</feature>
<keyword evidence="5 8" id="KW-0812">Transmembrane</keyword>
<dbReference type="EMBL" id="JABBXD010000003">
    <property type="protein sequence ID" value="MBD3585758.1"/>
    <property type="molecule type" value="Genomic_DNA"/>
</dbReference>
<dbReference type="CDD" id="cd17320">
    <property type="entry name" value="MFS_MdfA_MDR_like"/>
    <property type="match status" value="1"/>
</dbReference>
<accession>A0ABR8LJK4</accession>
<dbReference type="PANTHER" id="PTHR23502:SF132">
    <property type="entry name" value="POLYAMINE TRANSPORTER 2-RELATED"/>
    <property type="match status" value="1"/>
</dbReference>
<feature type="transmembrane region" description="Helical" evidence="8">
    <location>
        <begin position="291"/>
        <end position="313"/>
    </location>
</feature>
<feature type="transmembrane region" description="Helical" evidence="8">
    <location>
        <begin position="219"/>
        <end position="240"/>
    </location>
</feature>
<evidence type="ECO:0000313" key="10">
    <source>
        <dbReference type="EMBL" id="MBD3585758.1"/>
    </source>
</evidence>
<keyword evidence="4" id="KW-1003">Cell membrane</keyword>
<feature type="transmembrane region" description="Helical" evidence="8">
    <location>
        <begin position="58"/>
        <end position="76"/>
    </location>
</feature>
<dbReference type="PANTHER" id="PTHR23502">
    <property type="entry name" value="MAJOR FACILITATOR SUPERFAMILY"/>
    <property type="match status" value="1"/>
</dbReference>
<comment type="similarity">
    <text evidence="2 8">Belongs to the major facilitator superfamily. Bcr/CmlA family.</text>
</comment>
<dbReference type="NCBIfam" id="TIGR00710">
    <property type="entry name" value="efflux_Bcr_CflA"/>
    <property type="match status" value="1"/>
</dbReference>
<evidence type="ECO:0000313" key="11">
    <source>
        <dbReference type="Proteomes" id="UP000624419"/>
    </source>
</evidence>
<evidence type="ECO:0000256" key="5">
    <source>
        <dbReference type="ARBA" id="ARBA00022692"/>
    </source>
</evidence>
<keyword evidence="6 8" id="KW-1133">Transmembrane helix</keyword>
<dbReference type="Proteomes" id="UP000624419">
    <property type="component" value="Unassembled WGS sequence"/>
</dbReference>
<organism evidence="10 11">
    <name type="scientific">Salinimonas profundi</name>
    <dbReference type="NCBI Taxonomy" id="2729140"/>
    <lineage>
        <taxon>Bacteria</taxon>
        <taxon>Pseudomonadati</taxon>
        <taxon>Pseudomonadota</taxon>
        <taxon>Gammaproteobacteria</taxon>
        <taxon>Alteromonadales</taxon>
        <taxon>Alteromonadaceae</taxon>
        <taxon>Alteromonas/Salinimonas group</taxon>
        <taxon>Salinimonas</taxon>
    </lineage>
</organism>
<feature type="transmembrane region" description="Helical" evidence="8">
    <location>
        <begin position="177"/>
        <end position="194"/>
    </location>
</feature>
<keyword evidence="7 8" id="KW-0472">Membrane</keyword>
<feature type="transmembrane region" description="Helical" evidence="8">
    <location>
        <begin position="319"/>
        <end position="340"/>
    </location>
</feature>
<dbReference type="Pfam" id="PF07690">
    <property type="entry name" value="MFS_1"/>
    <property type="match status" value="1"/>
</dbReference>
<dbReference type="InterPro" id="IPR020846">
    <property type="entry name" value="MFS_dom"/>
</dbReference>
<evidence type="ECO:0000256" key="1">
    <source>
        <dbReference type="ARBA" id="ARBA00004651"/>
    </source>
</evidence>
<comment type="subcellular location">
    <subcellularLocation>
        <location evidence="8">Cell inner membrane</location>
        <topology evidence="8">Multi-pass membrane protein</topology>
    </subcellularLocation>
    <subcellularLocation>
        <location evidence="1">Cell membrane</location>
        <topology evidence="1">Multi-pass membrane protein</topology>
    </subcellularLocation>
</comment>
<dbReference type="Gene3D" id="1.20.1720.10">
    <property type="entry name" value="Multidrug resistance protein D"/>
    <property type="match status" value="1"/>
</dbReference>
<evidence type="ECO:0000259" key="9">
    <source>
        <dbReference type="PROSITE" id="PS50850"/>
    </source>
</evidence>
<dbReference type="InterPro" id="IPR036259">
    <property type="entry name" value="MFS_trans_sf"/>
</dbReference>
<feature type="domain" description="Major facilitator superfamily (MFS) profile" evidence="9">
    <location>
        <begin position="21"/>
        <end position="408"/>
    </location>
</feature>
<feature type="transmembrane region" description="Helical" evidence="8">
    <location>
        <begin position="352"/>
        <end position="374"/>
    </location>
</feature>
<evidence type="ECO:0000256" key="7">
    <source>
        <dbReference type="ARBA" id="ARBA00023136"/>
    </source>
</evidence>
<evidence type="ECO:0000256" key="6">
    <source>
        <dbReference type="ARBA" id="ARBA00022989"/>
    </source>
</evidence>
<feature type="transmembrane region" description="Helical" evidence="8">
    <location>
        <begin position="21"/>
        <end position="46"/>
    </location>
</feature>
<dbReference type="InterPro" id="IPR011701">
    <property type="entry name" value="MFS"/>
</dbReference>
<dbReference type="SUPFAM" id="SSF103473">
    <property type="entry name" value="MFS general substrate transporter"/>
    <property type="match status" value="1"/>
</dbReference>
<feature type="transmembrane region" description="Helical" evidence="8">
    <location>
        <begin position="380"/>
        <end position="403"/>
    </location>
</feature>
<dbReference type="PROSITE" id="PS50850">
    <property type="entry name" value="MFS"/>
    <property type="match status" value="1"/>
</dbReference>
<comment type="caution">
    <text evidence="10">The sequence shown here is derived from an EMBL/GenBank/DDBJ whole genome shotgun (WGS) entry which is preliminary data.</text>
</comment>
<keyword evidence="3 8" id="KW-0813">Transport</keyword>